<dbReference type="InterPro" id="IPR010850">
    <property type="entry name" value="Neuroparsin"/>
</dbReference>
<dbReference type="Pfam" id="PF07327">
    <property type="entry name" value="Neuroparsin"/>
    <property type="match status" value="1"/>
</dbReference>
<dbReference type="InterPro" id="IPR009030">
    <property type="entry name" value="Growth_fac_rcpt_cys_sf"/>
</dbReference>
<sequence length="106" mass="11318">MLFRFLIIFSVLLMAWEASGLFSLCIPCNGEECDVEPTDCLDGVVKDACGRYVCGAGPGERCGGRANHLGKCGIGMTCKCGKCIGCSTARIMRGEIVCEDSHPMCE</sequence>
<dbReference type="OMA" id="CEDSHPM"/>
<keyword evidence="3" id="KW-1185">Reference proteome</keyword>
<dbReference type="OrthoDB" id="6578186at2759"/>
<dbReference type="Proteomes" id="UP000494040">
    <property type="component" value="Unassembled WGS sequence"/>
</dbReference>
<name>A0A8I6SAG5_CIMLE</name>
<organism evidence="2 3">
    <name type="scientific">Cimex lectularius</name>
    <name type="common">Bed bug</name>
    <name type="synonym">Acanthia lectularia</name>
    <dbReference type="NCBI Taxonomy" id="79782"/>
    <lineage>
        <taxon>Eukaryota</taxon>
        <taxon>Metazoa</taxon>
        <taxon>Ecdysozoa</taxon>
        <taxon>Arthropoda</taxon>
        <taxon>Hexapoda</taxon>
        <taxon>Insecta</taxon>
        <taxon>Pterygota</taxon>
        <taxon>Neoptera</taxon>
        <taxon>Paraneoptera</taxon>
        <taxon>Hemiptera</taxon>
        <taxon>Heteroptera</taxon>
        <taxon>Panheteroptera</taxon>
        <taxon>Cimicomorpha</taxon>
        <taxon>Cimicidae</taxon>
        <taxon>Cimex</taxon>
    </lineage>
</organism>
<dbReference type="EnsemblMetazoa" id="XM_014400754.2">
    <property type="protein sequence ID" value="XP_014256240.1"/>
    <property type="gene ID" value="LOC106670426"/>
</dbReference>
<evidence type="ECO:0000313" key="2">
    <source>
        <dbReference type="EnsemblMetazoa" id="XP_014256240.1"/>
    </source>
</evidence>
<evidence type="ECO:0000313" key="3">
    <source>
        <dbReference type="Proteomes" id="UP000494040"/>
    </source>
</evidence>
<dbReference type="KEGG" id="clec:106670426"/>
<dbReference type="RefSeq" id="XP_014256240.1">
    <property type="nucleotide sequence ID" value="XM_014400754.2"/>
</dbReference>
<dbReference type="Gene3D" id="4.10.40.20">
    <property type="match status" value="1"/>
</dbReference>
<dbReference type="AlphaFoldDB" id="A0A8I6SAG5"/>
<feature type="signal peptide" evidence="1">
    <location>
        <begin position="1"/>
        <end position="20"/>
    </location>
</feature>
<protein>
    <recommendedName>
        <fullName evidence="4">Neuropeptide precursor</fullName>
    </recommendedName>
</protein>
<proteinExistence type="predicted"/>
<dbReference type="SUPFAM" id="SSF57184">
    <property type="entry name" value="Growth factor receptor domain"/>
    <property type="match status" value="1"/>
</dbReference>
<keyword evidence="1" id="KW-0732">Signal</keyword>
<evidence type="ECO:0008006" key="4">
    <source>
        <dbReference type="Google" id="ProtNLM"/>
    </source>
</evidence>
<dbReference type="GeneID" id="106670426"/>
<reference evidence="2" key="1">
    <citation type="submission" date="2022-01" db="UniProtKB">
        <authorList>
            <consortium name="EnsemblMetazoa"/>
        </authorList>
    </citation>
    <scope>IDENTIFICATION</scope>
</reference>
<feature type="chain" id="PRO_5035260314" description="Neuropeptide precursor" evidence="1">
    <location>
        <begin position="21"/>
        <end position="106"/>
    </location>
</feature>
<accession>A0A8I6SAG5</accession>
<evidence type="ECO:0000256" key="1">
    <source>
        <dbReference type="SAM" id="SignalP"/>
    </source>
</evidence>